<dbReference type="AlphaFoldDB" id="A0ABD2IFD6"/>
<dbReference type="EMBL" id="JBICCN010000309">
    <property type="protein sequence ID" value="KAL3078834.1"/>
    <property type="molecule type" value="Genomic_DNA"/>
</dbReference>
<evidence type="ECO:0000313" key="2">
    <source>
        <dbReference type="EMBL" id="KAL3078834.1"/>
    </source>
</evidence>
<sequence>MSTIAFLIIFSLLLFNRSVEERTRKASKSAVEQIKKIFNEKATQRAFAQNDAALMADEPRRGFVPRRDPTARRHHDELAVNGADGDYFEGDLELAEWQAERLWHKLGEAKANAKLKRRRRKKRKIAKVNGKGGKNNVFQNLIMGKLKWKIPGKSQNETTAENGTAFRFK</sequence>
<dbReference type="Proteomes" id="UP001620645">
    <property type="component" value="Unassembled WGS sequence"/>
</dbReference>
<evidence type="ECO:0000313" key="3">
    <source>
        <dbReference type="Proteomes" id="UP001620645"/>
    </source>
</evidence>
<proteinExistence type="predicted"/>
<comment type="caution">
    <text evidence="2">The sequence shown here is derived from an EMBL/GenBank/DDBJ whole genome shotgun (WGS) entry which is preliminary data.</text>
</comment>
<feature type="signal peptide" evidence="1">
    <location>
        <begin position="1"/>
        <end position="21"/>
    </location>
</feature>
<organism evidence="2 3">
    <name type="scientific">Heterodera schachtii</name>
    <name type="common">Sugarbeet cyst nematode worm</name>
    <name type="synonym">Tylenchus schachtii</name>
    <dbReference type="NCBI Taxonomy" id="97005"/>
    <lineage>
        <taxon>Eukaryota</taxon>
        <taxon>Metazoa</taxon>
        <taxon>Ecdysozoa</taxon>
        <taxon>Nematoda</taxon>
        <taxon>Chromadorea</taxon>
        <taxon>Rhabditida</taxon>
        <taxon>Tylenchina</taxon>
        <taxon>Tylenchomorpha</taxon>
        <taxon>Tylenchoidea</taxon>
        <taxon>Heteroderidae</taxon>
        <taxon>Heteroderinae</taxon>
        <taxon>Heterodera</taxon>
    </lineage>
</organism>
<reference evidence="2 3" key="1">
    <citation type="submission" date="2024-10" db="EMBL/GenBank/DDBJ databases">
        <authorList>
            <person name="Kim D."/>
        </authorList>
    </citation>
    <scope>NUCLEOTIDE SEQUENCE [LARGE SCALE GENOMIC DNA]</scope>
    <source>
        <strain evidence="2">Taebaek</strain>
    </source>
</reference>
<protein>
    <submittedName>
        <fullName evidence="2">Uncharacterized protein</fullName>
    </submittedName>
</protein>
<accession>A0ABD2IFD6</accession>
<keyword evidence="3" id="KW-1185">Reference proteome</keyword>
<feature type="chain" id="PRO_5044819932" evidence="1">
    <location>
        <begin position="22"/>
        <end position="169"/>
    </location>
</feature>
<name>A0ABD2IFD6_HETSC</name>
<keyword evidence="1" id="KW-0732">Signal</keyword>
<gene>
    <name evidence="2" type="ORF">niasHS_014616</name>
</gene>
<evidence type="ECO:0000256" key="1">
    <source>
        <dbReference type="SAM" id="SignalP"/>
    </source>
</evidence>